<accession>A0A5J5SG32</accession>
<name>A0A5J5SG32_GOSBA</name>
<sequence>MNGIIEGNELWRDADFIQFTLFLKASRLRRLPSYCGFYVTSS</sequence>
<keyword evidence="2" id="KW-1185">Reference proteome</keyword>
<gene>
    <name evidence="1" type="ORF">ES319_D02G175100v1</name>
</gene>
<evidence type="ECO:0000313" key="1">
    <source>
        <dbReference type="EMBL" id="KAB2041838.1"/>
    </source>
</evidence>
<protein>
    <submittedName>
        <fullName evidence="1">Uncharacterized protein</fullName>
    </submittedName>
</protein>
<reference evidence="2" key="1">
    <citation type="journal article" date="2020" name="Nat. Genet.">
        <title>Genomic diversifications of five Gossypium allopolyploid species and their impact on cotton improvement.</title>
        <authorList>
            <person name="Chen Z.J."/>
            <person name="Sreedasyam A."/>
            <person name="Ando A."/>
            <person name="Song Q."/>
            <person name="De Santiago L.M."/>
            <person name="Hulse-Kemp A.M."/>
            <person name="Ding M."/>
            <person name="Ye W."/>
            <person name="Kirkbride R.C."/>
            <person name="Jenkins J."/>
            <person name="Plott C."/>
            <person name="Lovell J."/>
            <person name="Lin Y.M."/>
            <person name="Vaughn R."/>
            <person name="Liu B."/>
            <person name="Simpson S."/>
            <person name="Scheffler B.E."/>
            <person name="Wen L."/>
            <person name="Saski C.A."/>
            <person name="Grover C.E."/>
            <person name="Hu G."/>
            <person name="Conover J.L."/>
            <person name="Carlson J.W."/>
            <person name="Shu S."/>
            <person name="Boston L.B."/>
            <person name="Williams M."/>
            <person name="Peterson D.G."/>
            <person name="McGee K."/>
            <person name="Jones D.C."/>
            <person name="Wendel J.F."/>
            <person name="Stelly D.M."/>
            <person name="Grimwood J."/>
            <person name="Schmutz J."/>
        </authorList>
    </citation>
    <scope>NUCLEOTIDE SEQUENCE [LARGE SCALE GENOMIC DNA]</scope>
    <source>
        <strain evidence="2">cv. 3-79</strain>
    </source>
</reference>
<evidence type="ECO:0000313" key="2">
    <source>
        <dbReference type="Proteomes" id="UP000327439"/>
    </source>
</evidence>
<dbReference type="Proteomes" id="UP000327439">
    <property type="component" value="Chromosome D02"/>
</dbReference>
<dbReference type="OrthoDB" id="1732493at2759"/>
<proteinExistence type="predicted"/>
<dbReference type="AlphaFoldDB" id="A0A5J5SG32"/>
<organism evidence="1 2">
    <name type="scientific">Gossypium barbadense</name>
    <name type="common">Sea Island cotton</name>
    <name type="synonym">Hibiscus barbadensis</name>
    <dbReference type="NCBI Taxonomy" id="3634"/>
    <lineage>
        <taxon>Eukaryota</taxon>
        <taxon>Viridiplantae</taxon>
        <taxon>Streptophyta</taxon>
        <taxon>Embryophyta</taxon>
        <taxon>Tracheophyta</taxon>
        <taxon>Spermatophyta</taxon>
        <taxon>Magnoliopsida</taxon>
        <taxon>eudicotyledons</taxon>
        <taxon>Gunneridae</taxon>
        <taxon>Pentapetalae</taxon>
        <taxon>rosids</taxon>
        <taxon>malvids</taxon>
        <taxon>Malvales</taxon>
        <taxon>Malvaceae</taxon>
        <taxon>Malvoideae</taxon>
        <taxon>Gossypium</taxon>
    </lineage>
</organism>
<dbReference type="EMBL" id="CM018216">
    <property type="protein sequence ID" value="KAB2041838.1"/>
    <property type="molecule type" value="Genomic_DNA"/>
</dbReference>